<dbReference type="Gene3D" id="1.20.120.1490">
    <property type="match status" value="1"/>
</dbReference>
<organism evidence="3 4">
    <name type="scientific">Candidatus Nitronereus thalassa</name>
    <dbReference type="NCBI Taxonomy" id="3020898"/>
    <lineage>
        <taxon>Bacteria</taxon>
        <taxon>Pseudomonadati</taxon>
        <taxon>Nitrospirota</taxon>
        <taxon>Nitrospiria</taxon>
        <taxon>Nitrospirales</taxon>
        <taxon>Nitrospiraceae</taxon>
        <taxon>Candidatus Nitronereus</taxon>
    </lineage>
</organism>
<evidence type="ECO:0000313" key="4">
    <source>
        <dbReference type="Proteomes" id="UP001250932"/>
    </source>
</evidence>
<dbReference type="RefSeq" id="WP_313831176.1">
    <property type="nucleotide sequence ID" value="NZ_JAQOUE010000001.1"/>
</dbReference>
<feature type="chain" id="PRO_5047337042" evidence="2">
    <location>
        <begin position="32"/>
        <end position="243"/>
    </location>
</feature>
<reference evidence="3 4" key="1">
    <citation type="journal article" date="2023" name="ISME J.">
        <title>Cultivation and genomic characterization of novel and ubiquitous marine nitrite-oxidizing bacteria from the Nitrospirales.</title>
        <authorList>
            <person name="Mueller A.J."/>
            <person name="Daebeler A."/>
            <person name="Herbold C.W."/>
            <person name="Kirkegaard R.H."/>
            <person name="Daims H."/>
        </authorList>
    </citation>
    <scope>NUCLEOTIDE SEQUENCE [LARGE SCALE GENOMIC DNA]</scope>
    <source>
        <strain evidence="3 4">EB</strain>
    </source>
</reference>
<feature type="signal peptide" evidence="2">
    <location>
        <begin position="1"/>
        <end position="31"/>
    </location>
</feature>
<feature type="region of interest" description="Disordered" evidence="1">
    <location>
        <begin position="201"/>
        <end position="243"/>
    </location>
</feature>
<proteinExistence type="predicted"/>
<dbReference type="InterPro" id="IPR012899">
    <property type="entry name" value="LTXXQ"/>
</dbReference>
<keyword evidence="2" id="KW-0732">Signal</keyword>
<gene>
    <name evidence="3" type="ORF">PPG34_00555</name>
</gene>
<dbReference type="Pfam" id="PF07813">
    <property type="entry name" value="LTXXQ"/>
    <property type="match status" value="1"/>
</dbReference>
<dbReference type="Proteomes" id="UP001250932">
    <property type="component" value="Unassembled WGS sequence"/>
</dbReference>
<comment type="caution">
    <text evidence="3">The sequence shown here is derived from an EMBL/GenBank/DDBJ whole genome shotgun (WGS) entry which is preliminary data.</text>
</comment>
<feature type="compositionally biased region" description="Low complexity" evidence="1">
    <location>
        <begin position="43"/>
        <end position="58"/>
    </location>
</feature>
<dbReference type="EMBL" id="JAQOUE010000001">
    <property type="protein sequence ID" value="MDT7040817.1"/>
    <property type="molecule type" value="Genomic_DNA"/>
</dbReference>
<evidence type="ECO:0000313" key="3">
    <source>
        <dbReference type="EMBL" id="MDT7040817.1"/>
    </source>
</evidence>
<evidence type="ECO:0000256" key="1">
    <source>
        <dbReference type="SAM" id="MobiDB-lite"/>
    </source>
</evidence>
<feature type="compositionally biased region" description="Basic and acidic residues" evidence="1">
    <location>
        <begin position="209"/>
        <end position="221"/>
    </location>
</feature>
<name>A0ABU3K352_9BACT</name>
<sequence>MKFTGVTTPSSLTMCSLSSLLVIALAGPAWANDPHSSIHKSPHGSSGYSGAHHSIHGSTHMEASIHGDKHHSKGYPSTEDFHHGKGMTGHSSAHPTMGHGGQGSTHPGAHQSAIEFIDHILKFKEGMSLTDEQEQKLRNIKTNYKKERVKMKATVQLANIDLHELLRDDHANLSDIERDLKNVHALKADLFMASIKAKRDAKGVLSEEQQSRMEKIHERIKSHGGNPAHASGYSRAGKDKGNY</sequence>
<evidence type="ECO:0000256" key="2">
    <source>
        <dbReference type="SAM" id="SignalP"/>
    </source>
</evidence>
<keyword evidence="4" id="KW-1185">Reference proteome</keyword>
<accession>A0ABU3K352</accession>
<protein>
    <submittedName>
        <fullName evidence="3">Spy/CpxP family protein refolding chaperone</fullName>
    </submittedName>
</protein>
<feature type="region of interest" description="Disordered" evidence="1">
    <location>
        <begin position="34"/>
        <end position="109"/>
    </location>
</feature>